<dbReference type="InterPro" id="IPR037294">
    <property type="entry name" value="ABC_BtuC-like"/>
</dbReference>
<protein>
    <submittedName>
        <fullName evidence="9">Iron-siderophore ABC transporter permease</fullName>
    </submittedName>
</protein>
<feature type="transmembrane region" description="Helical" evidence="8">
    <location>
        <begin position="342"/>
        <end position="363"/>
    </location>
</feature>
<dbReference type="CDD" id="cd06550">
    <property type="entry name" value="TM_ABC_iron-siderophores_like"/>
    <property type="match status" value="1"/>
</dbReference>
<dbReference type="SUPFAM" id="SSF81345">
    <property type="entry name" value="ABC transporter involved in vitamin B12 uptake, BtuC"/>
    <property type="match status" value="1"/>
</dbReference>
<dbReference type="InterPro" id="IPR000522">
    <property type="entry name" value="ABC_transptr_permease_BtuC"/>
</dbReference>
<dbReference type="AlphaFoldDB" id="A0A252A2C4"/>
<dbReference type="RefSeq" id="WP_086552283.1">
    <property type="nucleotide sequence ID" value="NZ_JOMO01000021.1"/>
</dbReference>
<accession>A0A252A2C4</accession>
<dbReference type="Proteomes" id="UP000194639">
    <property type="component" value="Unassembled WGS sequence"/>
</dbReference>
<feature type="transmembrane region" description="Helical" evidence="8">
    <location>
        <begin position="280"/>
        <end position="304"/>
    </location>
</feature>
<evidence type="ECO:0000256" key="7">
    <source>
        <dbReference type="ARBA" id="ARBA00023136"/>
    </source>
</evidence>
<comment type="caution">
    <text evidence="9">The sequence shown here is derived from an EMBL/GenBank/DDBJ whole genome shotgun (WGS) entry which is preliminary data.</text>
</comment>
<feature type="transmembrane region" description="Helical" evidence="8">
    <location>
        <begin position="185"/>
        <end position="207"/>
    </location>
</feature>
<keyword evidence="7 8" id="KW-0472">Membrane</keyword>
<evidence type="ECO:0000256" key="3">
    <source>
        <dbReference type="ARBA" id="ARBA00022448"/>
    </source>
</evidence>
<dbReference type="GO" id="GO:0033214">
    <property type="term" value="P:siderophore-iron import into cell"/>
    <property type="evidence" value="ECO:0007669"/>
    <property type="project" value="TreeGrafter"/>
</dbReference>
<comment type="subcellular location">
    <subcellularLocation>
        <location evidence="1">Cell membrane</location>
        <topology evidence="1">Multi-pass membrane protein</topology>
    </subcellularLocation>
</comment>
<dbReference type="Pfam" id="PF01032">
    <property type="entry name" value="FecCD"/>
    <property type="match status" value="1"/>
</dbReference>
<keyword evidence="6 8" id="KW-1133">Transmembrane helix</keyword>
<reference evidence="9 10" key="1">
    <citation type="submission" date="2014-06" db="EMBL/GenBank/DDBJ databases">
        <authorList>
            <person name="Ju J."/>
            <person name="Zhang J."/>
        </authorList>
    </citation>
    <scope>NUCLEOTIDE SEQUENCE [LARGE SCALE GENOMIC DNA]</scope>
    <source>
        <strain evidence="9">DmW_045</strain>
    </source>
</reference>
<evidence type="ECO:0000313" key="10">
    <source>
        <dbReference type="Proteomes" id="UP000194639"/>
    </source>
</evidence>
<keyword evidence="3" id="KW-0813">Transport</keyword>
<name>A0A252A2C4_9PROT</name>
<dbReference type="FunFam" id="1.10.3470.10:FF:000001">
    <property type="entry name" value="Vitamin B12 ABC transporter permease BtuC"/>
    <property type="match status" value="1"/>
</dbReference>
<evidence type="ECO:0000256" key="5">
    <source>
        <dbReference type="ARBA" id="ARBA00022692"/>
    </source>
</evidence>
<keyword evidence="4" id="KW-1003">Cell membrane</keyword>
<proteinExistence type="inferred from homology"/>
<feature type="transmembrane region" description="Helical" evidence="8">
    <location>
        <begin position="121"/>
        <end position="148"/>
    </location>
</feature>
<comment type="similarity">
    <text evidence="2">Belongs to the binding-protein-dependent transport system permease family. FecCD subfamily.</text>
</comment>
<feature type="transmembrane region" description="Helical" evidence="8">
    <location>
        <begin position="227"/>
        <end position="246"/>
    </location>
</feature>
<feature type="transmembrane region" description="Helical" evidence="8">
    <location>
        <begin position="154"/>
        <end position="173"/>
    </location>
</feature>
<feature type="transmembrane region" description="Helical" evidence="8">
    <location>
        <begin position="86"/>
        <end position="109"/>
    </location>
</feature>
<organism evidence="9 10">
    <name type="scientific">Acetobacter orientalis</name>
    <dbReference type="NCBI Taxonomy" id="146474"/>
    <lineage>
        <taxon>Bacteria</taxon>
        <taxon>Pseudomonadati</taxon>
        <taxon>Pseudomonadota</taxon>
        <taxon>Alphaproteobacteria</taxon>
        <taxon>Acetobacterales</taxon>
        <taxon>Acetobacteraceae</taxon>
        <taxon>Acetobacter</taxon>
    </lineage>
</organism>
<evidence type="ECO:0000313" key="9">
    <source>
        <dbReference type="EMBL" id="OUI81970.1"/>
    </source>
</evidence>
<gene>
    <name evidence="9" type="ORF">HK12_04650</name>
</gene>
<dbReference type="Gene3D" id="1.10.3470.10">
    <property type="entry name" value="ABC transporter involved in vitamin B12 uptake, BtuC"/>
    <property type="match status" value="1"/>
</dbReference>
<feature type="transmembrane region" description="Helical" evidence="8">
    <location>
        <begin position="43"/>
        <end position="66"/>
    </location>
</feature>
<feature type="transmembrane region" description="Helical" evidence="8">
    <location>
        <begin position="316"/>
        <end position="335"/>
    </location>
</feature>
<dbReference type="EMBL" id="JOMO01000021">
    <property type="protein sequence ID" value="OUI81970.1"/>
    <property type="molecule type" value="Genomic_DNA"/>
</dbReference>
<keyword evidence="5 8" id="KW-0812">Transmembrane</keyword>
<dbReference type="PANTHER" id="PTHR30472">
    <property type="entry name" value="FERRIC ENTEROBACTIN TRANSPORT SYSTEM PERMEASE PROTEIN"/>
    <property type="match status" value="1"/>
</dbReference>
<dbReference type="GO" id="GO:0005886">
    <property type="term" value="C:plasma membrane"/>
    <property type="evidence" value="ECO:0007669"/>
    <property type="project" value="UniProtKB-SubCell"/>
</dbReference>
<evidence type="ECO:0000256" key="1">
    <source>
        <dbReference type="ARBA" id="ARBA00004651"/>
    </source>
</evidence>
<evidence type="ECO:0000256" key="6">
    <source>
        <dbReference type="ARBA" id="ARBA00022989"/>
    </source>
</evidence>
<sequence length="369" mass="38560">MPHPPASGPHQGAASGIRPDARLTVQAMQAAYRATLRKRCQKLALLVLAIIASCMADFAIGPAGLSPATILHVLLHPTTAPAAQSIIIWQIRLPYTLMAVCVGAALGLAGAEMQTILANPLASPFTLGLSAASAFGASLIIVLGLQAAGISENLLITASSFFFALISALLLDGVSRTRQASTSTVVLFGIALVFSFQALVSLMQFLASEDALQDLVFWTLGSLTRATWPKVGLLASVGVLISLFSYRAAWSLTTLRMGEERAASLGVDVPRIRRAALLRISLLSALAVSFVGIIGFVGLVAPHIARRLLGEDHRFYLPGSMAAGALILSLSALAARVLVPGIVVPTGIVTSLVGIPFFLAIVLRREDGV</sequence>
<dbReference type="PANTHER" id="PTHR30472:SF25">
    <property type="entry name" value="ABC TRANSPORTER PERMEASE PROTEIN MJ0876-RELATED"/>
    <property type="match status" value="1"/>
</dbReference>
<evidence type="ECO:0000256" key="4">
    <source>
        <dbReference type="ARBA" id="ARBA00022475"/>
    </source>
</evidence>
<dbReference type="GO" id="GO:0022857">
    <property type="term" value="F:transmembrane transporter activity"/>
    <property type="evidence" value="ECO:0007669"/>
    <property type="project" value="InterPro"/>
</dbReference>
<evidence type="ECO:0000256" key="2">
    <source>
        <dbReference type="ARBA" id="ARBA00007935"/>
    </source>
</evidence>
<evidence type="ECO:0000256" key="8">
    <source>
        <dbReference type="SAM" id="Phobius"/>
    </source>
</evidence>